<evidence type="ECO:0000256" key="9">
    <source>
        <dbReference type="ARBA" id="ARBA00023008"/>
    </source>
</evidence>
<keyword evidence="11" id="KW-0464">Manganese</keyword>
<dbReference type="PROSITE" id="PS01164">
    <property type="entry name" value="COPPER_AMINE_OXID_1"/>
    <property type="match status" value="1"/>
</dbReference>
<evidence type="ECO:0000256" key="1">
    <source>
        <dbReference type="ARBA" id="ARBA00001935"/>
    </source>
</evidence>
<evidence type="ECO:0000256" key="5">
    <source>
        <dbReference type="ARBA" id="ARBA00011738"/>
    </source>
</evidence>
<evidence type="ECO:0000256" key="3">
    <source>
        <dbReference type="ARBA" id="ARBA00001947"/>
    </source>
</evidence>
<dbReference type="Pfam" id="PF02728">
    <property type="entry name" value="Cu_amine_oxidN3"/>
    <property type="match status" value="1"/>
</dbReference>
<comment type="similarity">
    <text evidence="4 14">Belongs to the copper/topaquinone oxidase family.</text>
</comment>
<evidence type="ECO:0000256" key="10">
    <source>
        <dbReference type="ARBA" id="ARBA00023157"/>
    </source>
</evidence>
<dbReference type="Gene3D" id="3.10.450.40">
    <property type="match status" value="2"/>
</dbReference>
<comment type="cofactor">
    <cofactor evidence="14">
        <name>Cu cation</name>
        <dbReference type="ChEBI" id="CHEBI:23378"/>
    </cofactor>
    <text evidence="14">Contains 1 topaquinone per subunit.</text>
</comment>
<evidence type="ECO:0000256" key="2">
    <source>
        <dbReference type="ARBA" id="ARBA00001936"/>
    </source>
</evidence>
<dbReference type="SUPFAM" id="SSF49998">
    <property type="entry name" value="Amine oxidase catalytic domain"/>
    <property type="match status" value="1"/>
</dbReference>
<evidence type="ECO:0000256" key="12">
    <source>
        <dbReference type="PIRSR" id="PIRSR600269-50"/>
    </source>
</evidence>
<feature type="domain" description="Copper amine oxidase N3-terminal" evidence="16">
    <location>
        <begin position="131"/>
        <end position="221"/>
    </location>
</feature>
<dbReference type="Pfam" id="PF01179">
    <property type="entry name" value="Cu_amine_oxid"/>
    <property type="match status" value="1"/>
</dbReference>
<dbReference type="PANTHER" id="PTHR10638">
    <property type="entry name" value="COPPER AMINE OXIDASE"/>
    <property type="match status" value="1"/>
</dbReference>
<evidence type="ECO:0000256" key="8">
    <source>
        <dbReference type="ARBA" id="ARBA00023002"/>
    </source>
</evidence>
<protein>
    <recommendedName>
        <fullName evidence="14">Amine oxidase</fullName>
        <ecNumber evidence="14">1.4.3.-</ecNumber>
    </recommendedName>
</protein>
<dbReference type="InterPro" id="IPR036460">
    <property type="entry name" value="Cu_amine_oxidase_C_sf"/>
</dbReference>
<name>A0A5D3B233_9TREE</name>
<feature type="active site" description="Proton acceptor" evidence="12">
    <location>
        <position position="357"/>
    </location>
</feature>
<evidence type="ECO:0000313" key="18">
    <source>
        <dbReference type="Proteomes" id="UP000322245"/>
    </source>
</evidence>
<evidence type="ECO:0000256" key="6">
    <source>
        <dbReference type="ARBA" id="ARBA00022723"/>
    </source>
</evidence>
<keyword evidence="18" id="KW-1185">Reference proteome</keyword>
<evidence type="ECO:0000259" key="15">
    <source>
        <dbReference type="Pfam" id="PF01179"/>
    </source>
</evidence>
<comment type="cofactor">
    <cofactor evidence="1">
        <name>Cu cation</name>
        <dbReference type="ChEBI" id="CHEBI:23378"/>
    </cofactor>
</comment>
<comment type="cofactor">
    <cofactor evidence="3">
        <name>Zn(2+)</name>
        <dbReference type="ChEBI" id="CHEBI:29105"/>
    </cofactor>
</comment>
<keyword evidence="9 14" id="KW-0186">Copper</keyword>
<dbReference type="InterPro" id="IPR049948">
    <property type="entry name" value="Cu_Am_ox_TPQ-bd"/>
</dbReference>
<comment type="subunit">
    <text evidence="5">Homodimer.</text>
</comment>
<gene>
    <name evidence="17" type="ORF">B9479_001619</name>
</gene>
<comment type="PTM">
    <text evidence="13 14">Topaquinone (TPQ) is generated by copper-dependent autoxidation of a specific tyrosyl residue.</text>
</comment>
<dbReference type="Gene3D" id="2.70.98.20">
    <property type="entry name" value="Copper amine oxidase, catalytic domain"/>
    <property type="match status" value="1"/>
</dbReference>
<dbReference type="Proteomes" id="UP000322245">
    <property type="component" value="Unassembled WGS sequence"/>
</dbReference>
<dbReference type="AlphaFoldDB" id="A0A5D3B233"/>
<comment type="caution">
    <text evidence="17">The sequence shown here is derived from an EMBL/GenBank/DDBJ whole genome shotgun (WGS) entry which is preliminary data.</text>
</comment>
<dbReference type="InterPro" id="IPR016182">
    <property type="entry name" value="Cu_amine_oxidase_N-reg"/>
</dbReference>
<keyword evidence="10" id="KW-1015">Disulfide bond</keyword>
<evidence type="ECO:0000259" key="16">
    <source>
        <dbReference type="Pfam" id="PF02728"/>
    </source>
</evidence>
<evidence type="ECO:0000256" key="14">
    <source>
        <dbReference type="RuleBase" id="RU000672"/>
    </source>
</evidence>
<dbReference type="EMBL" id="NIDF01000010">
    <property type="protein sequence ID" value="TYJ57765.1"/>
    <property type="molecule type" value="Genomic_DNA"/>
</dbReference>
<dbReference type="SUPFAM" id="SSF54416">
    <property type="entry name" value="Amine oxidase N-terminal region"/>
    <property type="match status" value="2"/>
</dbReference>
<dbReference type="GO" id="GO:0005507">
    <property type="term" value="F:copper ion binding"/>
    <property type="evidence" value="ECO:0007669"/>
    <property type="project" value="InterPro"/>
</dbReference>
<evidence type="ECO:0000256" key="4">
    <source>
        <dbReference type="ARBA" id="ARBA00007983"/>
    </source>
</evidence>
<dbReference type="GO" id="GO:0008131">
    <property type="term" value="F:primary methylamine oxidase activity"/>
    <property type="evidence" value="ECO:0007669"/>
    <property type="project" value="InterPro"/>
</dbReference>
<sequence>MPPQSPYAHPLDPLSAHEIHDAVSAVRSFIQKGTYKTKKPIEKPIFNSVNLREPSKYAVLMREGVLAKEDLANVRGEKDDVKRQADIHIICPITSQSFEAIVDLPSNVTGITGPEVAVVTDWVALEELIQPSLHTEELLWAENLCRTHPEVKVACDAVGIDQTNIFVDGWCVGVDERFPGRRLQQCFIFIRNRPGDNLYAHPCEFVPVIDSHTGELLTIDYPPTNAAPGAEHPPSSAEAYSQTKVRDRFAPPSAPHNYIPEQIAQDDPTFKVRDTLKPLHVIQPEGVSYKLEGRTLKWQNWSVHVGFNYREGLVLSNITYDDGAKGTRPLFYRMSVAEMVVPYAKTVFPHHRKMAFDIGEYGIGALANSLALGCDCLGSITYLDADFVTRAGGIQTIKSAICIHEEDAGILHKHTDYRDLRAHVARNRKLVISSICTVANYEYGFYFNFGLDGSVELEVKATGIVNAYTLAAGEPKDFEHECEVAPRISAQNHQHLFSFRLDPMIDGIQNRVVQADIVSDDGPTGSDSNFYGNGFKVQKTPYTTSTKAVADYDAYKNRTWMIENPNKQHYSSGGNVGYKLVCKDMPPLLSKPGSLVYNRAPFARHSASLQPSIMFVTPFNRDEIFPSEIHINQNPGGEEFGITKWVARDDNIENEDIVLWPCFGVTHITRPEDWPIMPVEILRVHLKPSSFFDRNPGLDVPSSADNKSRNADEALANGVNGVHIDKEKVIEPNNGTFNSSLPSVNPIKAQVFHSEIALVWCWVSDCPREARDI</sequence>
<proteinExistence type="inferred from homology"/>
<dbReference type="InterPro" id="IPR015802">
    <property type="entry name" value="Cu_amine_oxidase_N3"/>
</dbReference>
<dbReference type="InterPro" id="IPR000269">
    <property type="entry name" value="Cu_amine_oxidase"/>
</dbReference>
<feature type="modified residue" description="2',4',5'-topaquinone" evidence="13">
    <location>
        <position position="441"/>
    </location>
</feature>
<dbReference type="InterPro" id="IPR015798">
    <property type="entry name" value="Cu_amine_oxidase_C"/>
</dbReference>
<dbReference type="GO" id="GO:0009308">
    <property type="term" value="P:amine metabolic process"/>
    <property type="evidence" value="ECO:0007669"/>
    <property type="project" value="UniProtKB-UniRule"/>
</dbReference>
<dbReference type="EC" id="1.4.3.-" evidence="14"/>
<evidence type="ECO:0000256" key="11">
    <source>
        <dbReference type="ARBA" id="ARBA00023211"/>
    </source>
</evidence>
<dbReference type="PANTHER" id="PTHR10638:SF86">
    <property type="entry name" value="COPPER AMINE OXIDASE 1-RELATED"/>
    <property type="match status" value="1"/>
</dbReference>
<organism evidence="17 18">
    <name type="scientific">Cryptococcus floricola</name>
    <dbReference type="NCBI Taxonomy" id="2591691"/>
    <lineage>
        <taxon>Eukaryota</taxon>
        <taxon>Fungi</taxon>
        <taxon>Dikarya</taxon>
        <taxon>Basidiomycota</taxon>
        <taxon>Agaricomycotina</taxon>
        <taxon>Tremellomycetes</taxon>
        <taxon>Tremellales</taxon>
        <taxon>Cryptococcaceae</taxon>
        <taxon>Cryptococcus</taxon>
    </lineage>
</organism>
<feature type="active site" description="Schiff-base intermediate with substrate; via topaquinone" evidence="12">
    <location>
        <position position="441"/>
    </location>
</feature>
<feature type="domain" description="Copper amine oxidase catalytic" evidence="15">
    <location>
        <begin position="279"/>
        <end position="697"/>
    </location>
</feature>
<keyword evidence="7 12" id="KW-0801">TPQ</keyword>
<dbReference type="FunFam" id="2.70.98.20:FF:000001">
    <property type="entry name" value="Amine oxidase"/>
    <property type="match status" value="1"/>
</dbReference>
<reference evidence="17 18" key="1">
    <citation type="submission" date="2017-05" db="EMBL/GenBank/DDBJ databases">
        <title>The Genome Sequence of Tsuchiyaea wingfieldii DSM 27421.</title>
        <authorList>
            <person name="Cuomo C."/>
            <person name="Passer A."/>
            <person name="Billmyre B."/>
            <person name="Heitman J."/>
        </authorList>
    </citation>
    <scope>NUCLEOTIDE SEQUENCE [LARGE SCALE GENOMIC DNA]</scope>
    <source>
        <strain evidence="17 18">DSM 27421</strain>
    </source>
</reference>
<evidence type="ECO:0000256" key="13">
    <source>
        <dbReference type="PIRSR" id="PIRSR600269-51"/>
    </source>
</evidence>
<keyword evidence="8 14" id="KW-0560">Oxidoreductase</keyword>
<evidence type="ECO:0000313" key="17">
    <source>
        <dbReference type="EMBL" id="TYJ57765.1"/>
    </source>
</evidence>
<dbReference type="GO" id="GO:0048038">
    <property type="term" value="F:quinone binding"/>
    <property type="evidence" value="ECO:0007669"/>
    <property type="project" value="InterPro"/>
</dbReference>
<accession>A0A5D3B233</accession>
<comment type="cofactor">
    <cofactor evidence="2">
        <name>Mn(2+)</name>
        <dbReference type="ChEBI" id="CHEBI:29035"/>
    </cofactor>
</comment>
<evidence type="ECO:0000256" key="7">
    <source>
        <dbReference type="ARBA" id="ARBA00022772"/>
    </source>
</evidence>
<keyword evidence="6 14" id="KW-0479">Metal-binding</keyword>